<evidence type="ECO:0000313" key="3">
    <source>
        <dbReference type="Proteomes" id="UP000291334"/>
    </source>
</evidence>
<gene>
    <name evidence="2" type="ORF">DNK34_00830</name>
    <name evidence="1" type="ORF">DNK44_00820</name>
</gene>
<evidence type="ECO:0000313" key="2">
    <source>
        <dbReference type="EMBL" id="TBV10015.1"/>
    </source>
</evidence>
<dbReference type="RefSeq" id="WP_131174227.1">
    <property type="nucleotide sequence ID" value="NZ_QJUL01000001.1"/>
</dbReference>
<evidence type="ECO:0000313" key="1">
    <source>
        <dbReference type="EMBL" id="TBU97560.1"/>
    </source>
</evidence>
<dbReference type="EMBL" id="QJUL01000001">
    <property type="protein sequence ID" value="TBU97560.1"/>
    <property type="molecule type" value="Genomic_DNA"/>
</dbReference>
<organism evidence="1 4">
    <name type="scientific">Phytopseudomonas dryadis</name>
    <dbReference type="NCBI Taxonomy" id="2487520"/>
    <lineage>
        <taxon>Bacteria</taxon>
        <taxon>Pseudomonadati</taxon>
        <taxon>Pseudomonadota</taxon>
        <taxon>Gammaproteobacteria</taxon>
        <taxon>Pseudomonadales</taxon>
        <taxon>Pseudomonadaceae</taxon>
        <taxon>Phytopseudomonas</taxon>
    </lineage>
</organism>
<dbReference type="Proteomes" id="UP000293172">
    <property type="component" value="Unassembled WGS sequence"/>
</dbReference>
<sequence>MDGGKFDNYDLERYHSLLADELGLSVDELETWMEDETERVDDAGRLIGHAVTFKPSMPFDLRARVRGMAGEYTAHTGVIRLDS</sequence>
<accession>A0A4Q9RA06</accession>
<name>A0A4Q9RA06_9GAMM</name>
<dbReference type="EMBL" id="QJUM01000001">
    <property type="protein sequence ID" value="TBV10015.1"/>
    <property type="molecule type" value="Genomic_DNA"/>
</dbReference>
<dbReference type="AlphaFoldDB" id="A0A4Q9RA06"/>
<reference evidence="3 4" key="1">
    <citation type="submission" date="2018-06" db="EMBL/GenBank/DDBJ databases">
        <title>Three novel Pseudomonas species isolated from symptomatic oak.</title>
        <authorList>
            <person name="Bueno-Gonzalez V."/>
            <person name="Brady C."/>
        </authorList>
    </citation>
    <scope>NUCLEOTIDE SEQUENCE [LARGE SCALE GENOMIC DNA]</scope>
    <source>
        <strain evidence="2 3">P26B</strain>
        <strain evidence="1 4">P6B</strain>
    </source>
</reference>
<protein>
    <submittedName>
        <fullName evidence="1">Uncharacterized protein</fullName>
    </submittedName>
</protein>
<dbReference type="OrthoDB" id="6963142at2"/>
<comment type="caution">
    <text evidence="1">The sequence shown here is derived from an EMBL/GenBank/DDBJ whole genome shotgun (WGS) entry which is preliminary data.</text>
</comment>
<evidence type="ECO:0000313" key="4">
    <source>
        <dbReference type="Proteomes" id="UP000293172"/>
    </source>
</evidence>
<proteinExistence type="predicted"/>
<dbReference type="Proteomes" id="UP000291334">
    <property type="component" value="Unassembled WGS sequence"/>
</dbReference>
<keyword evidence="3" id="KW-1185">Reference proteome</keyword>